<feature type="signal peptide" evidence="2">
    <location>
        <begin position="1"/>
        <end position="16"/>
    </location>
</feature>
<proteinExistence type="predicted"/>
<organism evidence="3 4">
    <name type="scientific">Corynespora cassiicola Philippines</name>
    <dbReference type="NCBI Taxonomy" id="1448308"/>
    <lineage>
        <taxon>Eukaryota</taxon>
        <taxon>Fungi</taxon>
        <taxon>Dikarya</taxon>
        <taxon>Ascomycota</taxon>
        <taxon>Pezizomycotina</taxon>
        <taxon>Dothideomycetes</taxon>
        <taxon>Pleosporomycetidae</taxon>
        <taxon>Pleosporales</taxon>
        <taxon>Corynesporascaceae</taxon>
        <taxon>Corynespora</taxon>
    </lineage>
</organism>
<accession>A0A2T2P997</accession>
<evidence type="ECO:0000313" key="4">
    <source>
        <dbReference type="Proteomes" id="UP000240883"/>
    </source>
</evidence>
<name>A0A2T2P997_CORCC</name>
<gene>
    <name evidence="3" type="ORF">BS50DRAFT_11130</name>
</gene>
<dbReference type="AlphaFoldDB" id="A0A2T2P997"/>
<feature type="chain" id="PRO_5015740938" evidence="2">
    <location>
        <begin position="17"/>
        <end position="279"/>
    </location>
</feature>
<reference evidence="3 4" key="1">
    <citation type="journal article" date="2018" name="Front. Microbiol.">
        <title>Genome-Wide Analysis of Corynespora cassiicola Leaf Fall Disease Putative Effectors.</title>
        <authorList>
            <person name="Lopez D."/>
            <person name="Ribeiro S."/>
            <person name="Label P."/>
            <person name="Fumanal B."/>
            <person name="Venisse J.S."/>
            <person name="Kohler A."/>
            <person name="de Oliveira R.R."/>
            <person name="Labutti K."/>
            <person name="Lipzen A."/>
            <person name="Lail K."/>
            <person name="Bauer D."/>
            <person name="Ohm R.A."/>
            <person name="Barry K.W."/>
            <person name="Spatafora J."/>
            <person name="Grigoriev I.V."/>
            <person name="Martin F.M."/>
            <person name="Pujade-Renaud V."/>
        </authorList>
    </citation>
    <scope>NUCLEOTIDE SEQUENCE [LARGE SCALE GENOMIC DNA]</scope>
    <source>
        <strain evidence="3 4">Philippines</strain>
    </source>
</reference>
<evidence type="ECO:0000313" key="3">
    <source>
        <dbReference type="EMBL" id="PSN74231.1"/>
    </source>
</evidence>
<feature type="region of interest" description="Disordered" evidence="1">
    <location>
        <begin position="223"/>
        <end position="250"/>
    </location>
</feature>
<evidence type="ECO:0000256" key="1">
    <source>
        <dbReference type="SAM" id="MobiDB-lite"/>
    </source>
</evidence>
<dbReference type="EMBL" id="KZ678128">
    <property type="protein sequence ID" value="PSN74231.1"/>
    <property type="molecule type" value="Genomic_DNA"/>
</dbReference>
<evidence type="ECO:0000256" key="2">
    <source>
        <dbReference type="SAM" id="SignalP"/>
    </source>
</evidence>
<keyword evidence="2" id="KW-0732">Signal</keyword>
<protein>
    <submittedName>
        <fullName evidence="3">Uncharacterized protein</fullName>
    </submittedName>
</protein>
<dbReference type="Proteomes" id="UP000240883">
    <property type="component" value="Unassembled WGS sequence"/>
</dbReference>
<dbReference type="OrthoDB" id="3776815at2759"/>
<sequence length="279" mass="28320">MSRFYSAILLSASAAAQFTTTSVWMPGSIDSEYVGYYGSVVAKNGDTTTIALTVDNETDSSYVDYFENGPVSVTFHGETAFDAVSTFSLLMDDAPVTVSHGCTRAGRSAQAECTQVVDSDKLFEFYCSGISDGPITTTMTYSYQSSVEYDTQTFAPEDFGLEFCTEGSTVPDSERISIYSVQPENIGSYQLVITAGVEKLEASAGSTPSATSASATASGTAAEASGSASGSRSGSAAASGQSGASGTAAAAPADTGAAVPKAAAPVLAGLGAAVVAFML</sequence>
<keyword evidence="4" id="KW-1185">Reference proteome</keyword>